<feature type="domain" description="Prohead serine protease" evidence="6">
    <location>
        <begin position="68"/>
        <end position="175"/>
    </location>
</feature>
<evidence type="ECO:0000256" key="3">
    <source>
        <dbReference type="ARBA" id="ARBA00022801"/>
    </source>
</evidence>
<keyword evidence="4" id="KW-0118">Viral capsid assembly</keyword>
<keyword evidence="2" id="KW-0645">Protease</keyword>
<keyword evidence="3" id="KW-0378">Hydrolase</keyword>
<protein>
    <submittedName>
        <fullName evidence="7">Major capsid protein</fullName>
    </submittedName>
</protein>
<organism evidence="7">
    <name type="scientific">Caudovirales sp. ctUL28</name>
    <dbReference type="NCBI Taxonomy" id="2826778"/>
    <lineage>
        <taxon>Viruses</taxon>
        <taxon>Duplodnaviria</taxon>
        <taxon>Heunggongvirae</taxon>
        <taxon>Uroviricota</taxon>
        <taxon>Caudoviricetes</taxon>
    </lineage>
</organism>
<dbReference type="GO" id="GO:0046797">
    <property type="term" value="P:viral procapsid maturation"/>
    <property type="evidence" value="ECO:0007669"/>
    <property type="project" value="UniProtKB-KW"/>
</dbReference>
<dbReference type="NCBIfam" id="NF045541">
    <property type="entry name" value="scaf_prot_MCP2"/>
    <property type="match status" value="1"/>
</dbReference>
<keyword evidence="1" id="KW-1188">Viral release from host cell</keyword>
<sequence>MMNSVERLHEMTMTRELAARADAVSEEERTAELTFSSEKPYKRWFGLEILDHSENSVDLTRLQEIGVLLFNHEPDHPIGRVEKVWIGDDFRGHALVKFDADEESDRIFKKVSGGSLRGVSVGYRINEYTQLKEGETSKDGRFKGPAVIVSQWEPLEISIVSVPADAGVGVGRSIEDLKGMNKDMDKKPEMKNQTEMKKDMDVKKDIQNAIEQERTRNAEITKLCRSFEMSPDDYIEKGLTLEEARAEVLKELAKKSAPVSVNVLSDESEKFRAAAADGLAMRAGIEISTPADGAESFRGVSLMRLAYDICEREGGKPSRMDNDTLLRSVFSGGSGAFPNILSNVGHKALMKGYNEVPATFQYWTSKGSNPDFKPSTRVGLGAADELLPMTEMGEFKSSETTDMGQQTTVHTFGREWTLTRKSIINDDLSVLARLPAAYGAAARRTINKQAYDLLTNGSGIFTSAHKNSGTGTLSIASLKAAKAAMSKQKDPSGKMYLNIQPVYLIVPAELEVEAATLIASAVDPTKNNAYPNPFANRLTVVADPNIEDPNAWYLAAAPGVLPGIEVTYLNGQENPTMRTFTDTDVLGIKYQIYMDFGVNLLDYRAFYKSTGA</sequence>
<name>A0A8S5MVL5_9CAUD</name>
<keyword evidence="5" id="KW-1273">Viral capsid maturation</keyword>
<dbReference type="EMBL" id="BK014996">
    <property type="protein sequence ID" value="DAD86184.1"/>
    <property type="molecule type" value="Genomic_DNA"/>
</dbReference>
<proteinExistence type="predicted"/>
<evidence type="ECO:0000256" key="5">
    <source>
        <dbReference type="ARBA" id="ARBA00023045"/>
    </source>
</evidence>
<dbReference type="GO" id="GO:0006508">
    <property type="term" value="P:proteolysis"/>
    <property type="evidence" value="ECO:0007669"/>
    <property type="project" value="UniProtKB-KW"/>
</dbReference>
<dbReference type="InterPro" id="IPR054613">
    <property type="entry name" value="Peptidase_S78_dom"/>
</dbReference>
<evidence type="ECO:0000256" key="4">
    <source>
        <dbReference type="ARBA" id="ARBA00022950"/>
    </source>
</evidence>
<reference evidence="7" key="1">
    <citation type="journal article" date="2021" name="Proc. Natl. Acad. Sci. U.S.A.">
        <title>A Catalog of Tens of Thousands of Viruses from Human Metagenomes Reveals Hidden Associations with Chronic Diseases.</title>
        <authorList>
            <person name="Tisza M.J."/>
            <person name="Buck C.B."/>
        </authorList>
    </citation>
    <scope>NUCLEOTIDE SEQUENCE</scope>
    <source>
        <strain evidence="7">CtUL28</strain>
    </source>
</reference>
<evidence type="ECO:0000259" key="6">
    <source>
        <dbReference type="Pfam" id="PF04586"/>
    </source>
</evidence>
<evidence type="ECO:0000256" key="2">
    <source>
        <dbReference type="ARBA" id="ARBA00022670"/>
    </source>
</evidence>
<evidence type="ECO:0000313" key="7">
    <source>
        <dbReference type="EMBL" id="DAD86184.1"/>
    </source>
</evidence>
<evidence type="ECO:0000256" key="1">
    <source>
        <dbReference type="ARBA" id="ARBA00022612"/>
    </source>
</evidence>
<accession>A0A8S5MVL5</accession>
<dbReference type="GO" id="GO:0008233">
    <property type="term" value="F:peptidase activity"/>
    <property type="evidence" value="ECO:0007669"/>
    <property type="project" value="UniProtKB-KW"/>
</dbReference>
<dbReference type="Pfam" id="PF25209">
    <property type="entry name" value="Phage_capsid_4"/>
    <property type="match status" value="1"/>
</dbReference>
<dbReference type="Pfam" id="PF04586">
    <property type="entry name" value="Peptidase_S78"/>
    <property type="match status" value="1"/>
</dbReference>